<gene>
    <name evidence="7" type="ORF">Rai3103_10350</name>
</gene>
<dbReference type="PANTHER" id="PTHR30346:SF0">
    <property type="entry name" value="HCA OPERON TRANSCRIPTIONAL ACTIVATOR HCAR"/>
    <property type="match status" value="1"/>
</dbReference>
<name>A0A5Q2FH38_9ACTN</name>
<dbReference type="Proteomes" id="UP000386847">
    <property type="component" value="Chromosome"/>
</dbReference>
<reference evidence="7 8" key="1">
    <citation type="submission" date="2019-10" db="EMBL/GenBank/DDBJ databases">
        <title>Genomic analysis of Raineyella sp. CBA3103.</title>
        <authorList>
            <person name="Roh S.W."/>
        </authorList>
    </citation>
    <scope>NUCLEOTIDE SEQUENCE [LARGE SCALE GENOMIC DNA]</scope>
    <source>
        <strain evidence="7 8">CBA3103</strain>
    </source>
</reference>
<evidence type="ECO:0000313" key="7">
    <source>
        <dbReference type="EMBL" id="QGF24015.1"/>
    </source>
</evidence>
<proteinExistence type="inferred from homology"/>
<evidence type="ECO:0000256" key="3">
    <source>
        <dbReference type="ARBA" id="ARBA00023125"/>
    </source>
</evidence>
<organism evidence="7 8">
    <name type="scientific">Raineyella fluvialis</name>
    <dbReference type="NCBI Taxonomy" id="2662261"/>
    <lineage>
        <taxon>Bacteria</taxon>
        <taxon>Bacillati</taxon>
        <taxon>Actinomycetota</taxon>
        <taxon>Actinomycetes</taxon>
        <taxon>Propionibacteriales</taxon>
        <taxon>Propionibacteriaceae</taxon>
        <taxon>Raineyella</taxon>
    </lineage>
</organism>
<feature type="domain" description="LysR substrate-binding" evidence="6">
    <location>
        <begin position="14"/>
        <end position="191"/>
    </location>
</feature>
<dbReference type="Gene3D" id="3.40.190.10">
    <property type="entry name" value="Periplasmic binding protein-like II"/>
    <property type="match status" value="2"/>
</dbReference>
<dbReference type="SUPFAM" id="SSF53850">
    <property type="entry name" value="Periplasmic binding protein-like II"/>
    <property type="match status" value="1"/>
</dbReference>
<dbReference type="AlphaFoldDB" id="A0A5Q2FH38"/>
<evidence type="ECO:0000256" key="5">
    <source>
        <dbReference type="SAM" id="MobiDB-lite"/>
    </source>
</evidence>
<protein>
    <submittedName>
        <fullName evidence="7">LysR family transcriptional regulator</fullName>
    </submittedName>
</protein>
<dbReference type="InterPro" id="IPR005119">
    <property type="entry name" value="LysR_subst-bd"/>
</dbReference>
<comment type="similarity">
    <text evidence="1">Belongs to the LysR transcriptional regulatory family.</text>
</comment>
<dbReference type="RefSeq" id="WP_153572544.1">
    <property type="nucleotide sequence ID" value="NZ_CP045725.1"/>
</dbReference>
<dbReference type="GO" id="GO:0003677">
    <property type="term" value="F:DNA binding"/>
    <property type="evidence" value="ECO:0007669"/>
    <property type="project" value="UniProtKB-KW"/>
</dbReference>
<evidence type="ECO:0000313" key="8">
    <source>
        <dbReference type="Proteomes" id="UP000386847"/>
    </source>
</evidence>
<accession>A0A5Q2FH38</accession>
<feature type="region of interest" description="Disordered" evidence="5">
    <location>
        <begin position="192"/>
        <end position="235"/>
    </location>
</feature>
<dbReference type="GO" id="GO:0032993">
    <property type="term" value="C:protein-DNA complex"/>
    <property type="evidence" value="ECO:0007669"/>
    <property type="project" value="TreeGrafter"/>
</dbReference>
<evidence type="ECO:0000259" key="6">
    <source>
        <dbReference type="Pfam" id="PF03466"/>
    </source>
</evidence>
<evidence type="ECO:0000256" key="1">
    <source>
        <dbReference type="ARBA" id="ARBA00009437"/>
    </source>
</evidence>
<keyword evidence="2" id="KW-0805">Transcription regulation</keyword>
<dbReference type="Pfam" id="PF03466">
    <property type="entry name" value="LysR_substrate"/>
    <property type="match status" value="1"/>
</dbReference>
<dbReference type="KEGG" id="rain:Rai3103_10350"/>
<dbReference type="PANTHER" id="PTHR30346">
    <property type="entry name" value="TRANSCRIPTIONAL DUAL REGULATOR HCAR-RELATED"/>
    <property type="match status" value="1"/>
</dbReference>
<evidence type="ECO:0000256" key="2">
    <source>
        <dbReference type="ARBA" id="ARBA00023015"/>
    </source>
</evidence>
<keyword evidence="8" id="KW-1185">Reference proteome</keyword>
<keyword evidence="3" id="KW-0238">DNA-binding</keyword>
<evidence type="ECO:0000256" key="4">
    <source>
        <dbReference type="ARBA" id="ARBA00023163"/>
    </source>
</evidence>
<feature type="compositionally biased region" description="Basic residues" evidence="5">
    <location>
        <begin position="225"/>
        <end position="235"/>
    </location>
</feature>
<dbReference type="EMBL" id="CP045725">
    <property type="protein sequence ID" value="QGF24015.1"/>
    <property type="molecule type" value="Genomic_DNA"/>
</dbReference>
<dbReference type="GO" id="GO:0003700">
    <property type="term" value="F:DNA-binding transcription factor activity"/>
    <property type="evidence" value="ECO:0007669"/>
    <property type="project" value="TreeGrafter"/>
</dbReference>
<sequence>MFRVAFVPGVSPDTWARKWRDRVPRVPLELLPVPDADQLTVLRDGRADMSLVRLPVERDGLSVIELHEEVPVVVVPKDHPVAAYDEVDVADLSEEHLLQDPDEVPAWRDVATEVADGSRYPVPALTLEEAIGTVGAGTGIVIVPMSLARLHHRKDVTARPVSGVAPSRIGLAWLTERSDERTDYFIGIVRGRTANSSRSPVPGEPAPGRPAPERPQKPARTSNGPRRRSGRGPRK</sequence>
<keyword evidence="4" id="KW-0804">Transcription</keyword>